<evidence type="ECO:0000313" key="2">
    <source>
        <dbReference type="EMBL" id="KAF4971962.1"/>
    </source>
</evidence>
<keyword evidence="3" id="KW-1185">Reference proteome</keyword>
<organism evidence="2 3">
    <name type="scientific">Fusarium sarcochroum</name>
    <dbReference type="NCBI Taxonomy" id="1208366"/>
    <lineage>
        <taxon>Eukaryota</taxon>
        <taxon>Fungi</taxon>
        <taxon>Dikarya</taxon>
        <taxon>Ascomycota</taxon>
        <taxon>Pezizomycotina</taxon>
        <taxon>Sordariomycetes</taxon>
        <taxon>Hypocreomycetidae</taxon>
        <taxon>Hypocreales</taxon>
        <taxon>Nectriaceae</taxon>
        <taxon>Fusarium</taxon>
        <taxon>Fusarium lateritium species complex</taxon>
    </lineage>
</organism>
<evidence type="ECO:0000256" key="1">
    <source>
        <dbReference type="SAM" id="MobiDB-lite"/>
    </source>
</evidence>
<protein>
    <submittedName>
        <fullName evidence="2">Uncharacterized protein</fullName>
    </submittedName>
</protein>
<comment type="caution">
    <text evidence="2">The sequence shown here is derived from an EMBL/GenBank/DDBJ whole genome shotgun (WGS) entry which is preliminary data.</text>
</comment>
<feature type="region of interest" description="Disordered" evidence="1">
    <location>
        <begin position="290"/>
        <end position="353"/>
    </location>
</feature>
<gene>
    <name evidence="2" type="ORF">FSARC_1362</name>
</gene>
<name>A0A8H4U8Y0_9HYPO</name>
<dbReference type="AlphaFoldDB" id="A0A8H4U8Y0"/>
<feature type="compositionally biased region" description="Polar residues" evidence="1">
    <location>
        <begin position="435"/>
        <end position="445"/>
    </location>
</feature>
<dbReference type="EMBL" id="JABEXW010000074">
    <property type="protein sequence ID" value="KAF4971962.1"/>
    <property type="molecule type" value="Genomic_DNA"/>
</dbReference>
<proteinExistence type="predicted"/>
<feature type="compositionally biased region" description="Low complexity" evidence="1">
    <location>
        <begin position="466"/>
        <end position="482"/>
    </location>
</feature>
<feature type="region of interest" description="Disordered" evidence="1">
    <location>
        <begin position="1"/>
        <end position="42"/>
    </location>
</feature>
<dbReference type="Proteomes" id="UP000622797">
    <property type="component" value="Unassembled WGS sequence"/>
</dbReference>
<dbReference type="OrthoDB" id="5065495at2759"/>
<feature type="region of interest" description="Disordered" evidence="1">
    <location>
        <begin position="423"/>
        <end position="490"/>
    </location>
</feature>
<reference evidence="2" key="1">
    <citation type="journal article" date="2020" name="BMC Genomics">
        <title>Correction to: Identification and distribution of gene clusters required for synthesis of sphingolipid metabolism inhibitors in diverse species of the filamentous fungus Fusarium.</title>
        <authorList>
            <person name="Kim H.S."/>
            <person name="Lohmar J.M."/>
            <person name="Busman M."/>
            <person name="Brown D.W."/>
            <person name="Naumann T.A."/>
            <person name="Divon H.H."/>
            <person name="Lysoe E."/>
            <person name="Uhlig S."/>
            <person name="Proctor R.H."/>
        </authorList>
    </citation>
    <scope>NUCLEOTIDE SEQUENCE</scope>
    <source>
        <strain evidence="2">NRRL 20472</strain>
    </source>
</reference>
<accession>A0A8H4U8Y0</accession>
<feature type="region of interest" description="Disordered" evidence="1">
    <location>
        <begin position="198"/>
        <end position="233"/>
    </location>
</feature>
<sequence>MAPRDKSRLAKRSAPSLFSSTSKEKSTAKETSDPGEKKDLPTTTELYKELGLLGTQDSDKFTLRLFKRAYQSHVKEYIRQNKLSPEVLREWKDKSCQKAFGNMSKMFLVEEGPNYWPKKINPANKKRLVHLVKKLFFQHVANKRTYERRSTQKLPGSQGELDEAESNGRPKGDGRGSETAIVIDEDSDGELAIFQQSPAPEPEEKKHPTDPGLPSSDLPLANADLPPPALPVASPGLPGPYIPPTVEDVVEETLVRPEDCQPGEEADTSFEDSYIDGTIHVAPTTTLTINEKAKRPAEAELDEAQRKTKSPRKEQHNTHAPETCHKNNNNDDDDDVSFQGSEQGLYTGLLGRQRRRTRQRDYGFEDLASHGPRAFTPALGAHFGRFGTVERAVSVSQALGLVDPRQVVAPVASMMDEPAMTTIEEQDEIVRRPSPRTSVEPTQENHGGYMPEDNAGMSIEQDGTFSTPPEQTSATSESTEAPSKQDTPNTTLLHESVTSAELQHDVQIMLKSLREAPPDVPEPKVSPSPDETSPQEEADYTKIQPQEEADYNYGYAHRALAAHSLYSPGNDTLPYKFSFIVYENDQQVDSWNFSEFDFFHQALSLKLFVKVLPIQDKALLTGLTICQNGQKACMRHVYLYNEDKFRNIKDEFRADVHKDLRQAKKGGPRLDYEIIIKPIRHEKFEKVRSSW</sequence>
<reference evidence="2" key="2">
    <citation type="submission" date="2020-05" db="EMBL/GenBank/DDBJ databases">
        <authorList>
            <person name="Kim H.-S."/>
            <person name="Proctor R.H."/>
            <person name="Brown D.W."/>
        </authorList>
    </citation>
    <scope>NUCLEOTIDE SEQUENCE</scope>
    <source>
        <strain evidence="2">NRRL 20472</strain>
    </source>
</reference>
<feature type="region of interest" description="Disordered" evidence="1">
    <location>
        <begin position="515"/>
        <end position="538"/>
    </location>
</feature>
<feature type="compositionally biased region" description="Basic and acidic residues" evidence="1">
    <location>
        <begin position="291"/>
        <end position="329"/>
    </location>
</feature>
<evidence type="ECO:0000313" key="3">
    <source>
        <dbReference type="Proteomes" id="UP000622797"/>
    </source>
</evidence>
<feature type="compositionally biased region" description="Basic and acidic residues" evidence="1">
    <location>
        <begin position="22"/>
        <end position="40"/>
    </location>
</feature>
<feature type="compositionally biased region" description="Basic and acidic residues" evidence="1">
    <location>
        <begin position="166"/>
        <end position="176"/>
    </location>
</feature>
<feature type="region of interest" description="Disordered" evidence="1">
    <location>
        <begin position="146"/>
        <end position="177"/>
    </location>
</feature>